<dbReference type="HOGENOM" id="CLU_170820_0_0_6"/>
<name>N9NGI8_9GAMM</name>
<accession>N9NGI8</accession>
<dbReference type="RefSeq" id="WP_005259521.1">
    <property type="nucleotide sequence ID" value="NZ_BMDR01000002.1"/>
</dbReference>
<dbReference type="AlphaFoldDB" id="N9NGI8"/>
<comment type="caution">
    <text evidence="1">The sequence shown here is derived from an EMBL/GenBank/DDBJ whole genome shotgun (WGS) entry which is preliminary data.</text>
</comment>
<dbReference type="Proteomes" id="UP000013173">
    <property type="component" value="Unassembled WGS sequence"/>
</dbReference>
<evidence type="ECO:0000313" key="2">
    <source>
        <dbReference type="Proteomes" id="UP000013173"/>
    </source>
</evidence>
<sequence>MQLGVTDFLPVALTILVEGKPLSSNKVELIDINATDLLKARSASVGGQFLHLIDLSAKTKLIDADGNKHNIPYEVIANASSTVLNQLESMEGELLAKLKAESIET</sequence>
<dbReference type="GeneID" id="303682641"/>
<proteinExistence type="predicted"/>
<gene>
    <name evidence="1" type="ORF">F892_03117</name>
</gene>
<keyword evidence="2" id="KW-1185">Reference proteome</keyword>
<dbReference type="OrthoDB" id="6694699at2"/>
<protein>
    <submittedName>
        <fullName evidence="1">Uncharacterized protein</fullName>
    </submittedName>
</protein>
<evidence type="ECO:0000313" key="1">
    <source>
        <dbReference type="EMBL" id="ENX20194.1"/>
    </source>
</evidence>
<organism evidence="1 2">
    <name type="scientific">Acinetobacter vivianii</name>
    <dbReference type="NCBI Taxonomy" id="1776742"/>
    <lineage>
        <taxon>Bacteria</taxon>
        <taxon>Pseudomonadati</taxon>
        <taxon>Pseudomonadota</taxon>
        <taxon>Gammaproteobacteria</taxon>
        <taxon>Moraxellales</taxon>
        <taxon>Moraxellaceae</taxon>
        <taxon>Acinetobacter</taxon>
    </lineage>
</organism>
<dbReference type="PATRIC" id="fig|1217706.3.peg.3033"/>
<dbReference type="EMBL" id="APRW01000014">
    <property type="protein sequence ID" value="ENX20194.1"/>
    <property type="molecule type" value="Genomic_DNA"/>
</dbReference>
<reference evidence="1 2" key="1">
    <citation type="submission" date="2013-02" db="EMBL/GenBank/DDBJ databases">
        <title>The Genome Sequence of Acinetobacter sp. NIPH 2168.</title>
        <authorList>
            <consortium name="The Broad Institute Genome Sequencing Platform"/>
            <consortium name="The Broad Institute Genome Sequencing Center for Infectious Disease"/>
            <person name="Cerqueira G."/>
            <person name="Feldgarden M."/>
            <person name="Courvalin P."/>
            <person name="Perichon B."/>
            <person name="Grillot-Courvalin C."/>
            <person name="Clermont D."/>
            <person name="Rocha E."/>
            <person name="Yoon E.-J."/>
            <person name="Nemec A."/>
            <person name="Walker B."/>
            <person name="Young S.K."/>
            <person name="Zeng Q."/>
            <person name="Gargeya S."/>
            <person name="Fitzgerald M."/>
            <person name="Haas B."/>
            <person name="Abouelleil A."/>
            <person name="Alvarado L."/>
            <person name="Arachchi H.M."/>
            <person name="Berlin A.M."/>
            <person name="Chapman S.B."/>
            <person name="Dewar J."/>
            <person name="Goldberg J."/>
            <person name="Griggs A."/>
            <person name="Gujja S."/>
            <person name="Hansen M."/>
            <person name="Howarth C."/>
            <person name="Imamovic A."/>
            <person name="Larimer J."/>
            <person name="McCowan C."/>
            <person name="Murphy C."/>
            <person name="Neiman D."/>
            <person name="Pearson M."/>
            <person name="Priest M."/>
            <person name="Roberts A."/>
            <person name="Saif S."/>
            <person name="Shea T."/>
            <person name="Sisk P."/>
            <person name="Sykes S."/>
            <person name="Wortman J."/>
            <person name="Nusbaum C."/>
            <person name="Birren B."/>
        </authorList>
    </citation>
    <scope>NUCLEOTIDE SEQUENCE [LARGE SCALE GENOMIC DNA]</scope>
    <source>
        <strain evidence="1 2">NIPH 2168</strain>
    </source>
</reference>